<protein>
    <submittedName>
        <fullName evidence="1">Uncharacterized protein</fullName>
    </submittedName>
</protein>
<dbReference type="EMBL" id="JAIWYP010000003">
    <property type="protein sequence ID" value="KAH3846503.1"/>
    <property type="molecule type" value="Genomic_DNA"/>
</dbReference>
<evidence type="ECO:0000313" key="2">
    <source>
        <dbReference type="Proteomes" id="UP000828390"/>
    </source>
</evidence>
<comment type="caution">
    <text evidence="1">The sequence shown here is derived from an EMBL/GenBank/DDBJ whole genome shotgun (WGS) entry which is preliminary data.</text>
</comment>
<keyword evidence="2" id="KW-1185">Reference proteome</keyword>
<dbReference type="AlphaFoldDB" id="A0A9D4KUS4"/>
<dbReference type="Proteomes" id="UP000828390">
    <property type="component" value="Unassembled WGS sequence"/>
</dbReference>
<reference evidence="1" key="1">
    <citation type="journal article" date="2019" name="bioRxiv">
        <title>The Genome of the Zebra Mussel, Dreissena polymorpha: A Resource for Invasive Species Research.</title>
        <authorList>
            <person name="McCartney M.A."/>
            <person name="Auch B."/>
            <person name="Kono T."/>
            <person name="Mallez S."/>
            <person name="Zhang Y."/>
            <person name="Obille A."/>
            <person name="Becker A."/>
            <person name="Abrahante J.E."/>
            <person name="Garbe J."/>
            <person name="Badalamenti J.P."/>
            <person name="Herman A."/>
            <person name="Mangelson H."/>
            <person name="Liachko I."/>
            <person name="Sullivan S."/>
            <person name="Sone E.D."/>
            <person name="Koren S."/>
            <person name="Silverstein K.A.T."/>
            <person name="Beckman K.B."/>
            <person name="Gohl D.M."/>
        </authorList>
    </citation>
    <scope>NUCLEOTIDE SEQUENCE</scope>
    <source>
        <strain evidence="1">Duluth1</strain>
        <tissue evidence="1">Whole animal</tissue>
    </source>
</reference>
<accession>A0A9D4KUS4</accession>
<proteinExistence type="predicted"/>
<name>A0A9D4KUS4_DREPO</name>
<gene>
    <name evidence="1" type="ORF">DPMN_088804</name>
</gene>
<reference evidence="1" key="2">
    <citation type="submission" date="2020-11" db="EMBL/GenBank/DDBJ databases">
        <authorList>
            <person name="McCartney M.A."/>
            <person name="Auch B."/>
            <person name="Kono T."/>
            <person name="Mallez S."/>
            <person name="Becker A."/>
            <person name="Gohl D.M."/>
            <person name="Silverstein K.A.T."/>
            <person name="Koren S."/>
            <person name="Bechman K.B."/>
            <person name="Herman A."/>
            <person name="Abrahante J.E."/>
            <person name="Garbe J."/>
        </authorList>
    </citation>
    <scope>NUCLEOTIDE SEQUENCE</scope>
    <source>
        <strain evidence="1">Duluth1</strain>
        <tissue evidence="1">Whole animal</tissue>
    </source>
</reference>
<evidence type="ECO:0000313" key="1">
    <source>
        <dbReference type="EMBL" id="KAH3846503.1"/>
    </source>
</evidence>
<sequence>MACTSYTWWMGGTSWHAVANKVPEAFTTELADIVQVYKKVLHSTLSVPCCWGALHHITSW</sequence>
<organism evidence="1 2">
    <name type="scientific">Dreissena polymorpha</name>
    <name type="common">Zebra mussel</name>
    <name type="synonym">Mytilus polymorpha</name>
    <dbReference type="NCBI Taxonomy" id="45954"/>
    <lineage>
        <taxon>Eukaryota</taxon>
        <taxon>Metazoa</taxon>
        <taxon>Spiralia</taxon>
        <taxon>Lophotrochozoa</taxon>
        <taxon>Mollusca</taxon>
        <taxon>Bivalvia</taxon>
        <taxon>Autobranchia</taxon>
        <taxon>Heteroconchia</taxon>
        <taxon>Euheterodonta</taxon>
        <taxon>Imparidentia</taxon>
        <taxon>Neoheterodontei</taxon>
        <taxon>Myida</taxon>
        <taxon>Dreissenoidea</taxon>
        <taxon>Dreissenidae</taxon>
        <taxon>Dreissena</taxon>
    </lineage>
</organism>